<keyword evidence="2" id="KW-0732">Signal</keyword>
<evidence type="ECO:0008006" key="5">
    <source>
        <dbReference type="Google" id="ProtNLM"/>
    </source>
</evidence>
<feature type="region of interest" description="Disordered" evidence="1">
    <location>
        <begin position="81"/>
        <end position="136"/>
    </location>
</feature>
<dbReference type="EnsemblMetazoa" id="G33828.1">
    <property type="protein sequence ID" value="G33828.1:cds"/>
    <property type="gene ID" value="G33828"/>
</dbReference>
<evidence type="ECO:0000313" key="3">
    <source>
        <dbReference type="EnsemblMetazoa" id="G33828.1:cds"/>
    </source>
</evidence>
<feature type="region of interest" description="Disordered" evidence="1">
    <location>
        <begin position="165"/>
        <end position="184"/>
    </location>
</feature>
<name>A0A8W8MG72_MAGGI</name>
<dbReference type="Proteomes" id="UP000005408">
    <property type="component" value="Unassembled WGS sequence"/>
</dbReference>
<feature type="signal peptide" evidence="2">
    <location>
        <begin position="1"/>
        <end position="18"/>
    </location>
</feature>
<organism evidence="3 4">
    <name type="scientific">Magallana gigas</name>
    <name type="common">Pacific oyster</name>
    <name type="synonym">Crassostrea gigas</name>
    <dbReference type="NCBI Taxonomy" id="29159"/>
    <lineage>
        <taxon>Eukaryota</taxon>
        <taxon>Metazoa</taxon>
        <taxon>Spiralia</taxon>
        <taxon>Lophotrochozoa</taxon>
        <taxon>Mollusca</taxon>
        <taxon>Bivalvia</taxon>
        <taxon>Autobranchia</taxon>
        <taxon>Pteriomorphia</taxon>
        <taxon>Ostreida</taxon>
        <taxon>Ostreoidea</taxon>
        <taxon>Ostreidae</taxon>
        <taxon>Magallana</taxon>
    </lineage>
</organism>
<evidence type="ECO:0000256" key="1">
    <source>
        <dbReference type="SAM" id="MobiDB-lite"/>
    </source>
</evidence>
<reference evidence="3" key="1">
    <citation type="submission" date="2022-08" db="UniProtKB">
        <authorList>
            <consortium name="EnsemblMetazoa"/>
        </authorList>
    </citation>
    <scope>IDENTIFICATION</scope>
    <source>
        <strain evidence="3">05x7-T-G4-1.051#20</strain>
    </source>
</reference>
<feature type="chain" id="PRO_5036473139" description="Secreted protein" evidence="2">
    <location>
        <begin position="19"/>
        <end position="184"/>
    </location>
</feature>
<dbReference type="AlphaFoldDB" id="A0A8W8MG72"/>
<sequence length="184" mass="20341">MALFRPAWLLIFVVHGASLQCSPATICCEEDFASCMGECECIFFTVGMTRGVNTLHIRFGEGVRRIEFSFKKKTLKDIGDVHPARARSTTPDQGDETTLPFSSPCRTTHDQGDKTTPPSSSSRRTTHNHAETSRVSWTSSSSTSVVVLFLSVFCLCCPASEEQKKQKEEEVVEASLPKPKVVHL</sequence>
<evidence type="ECO:0000313" key="4">
    <source>
        <dbReference type="Proteomes" id="UP000005408"/>
    </source>
</evidence>
<keyword evidence="4" id="KW-1185">Reference proteome</keyword>
<evidence type="ECO:0000256" key="2">
    <source>
        <dbReference type="SAM" id="SignalP"/>
    </source>
</evidence>
<protein>
    <recommendedName>
        <fullName evidence="5">Secreted protein</fullName>
    </recommendedName>
</protein>
<accession>A0A8W8MG72</accession>
<proteinExistence type="predicted"/>